<protein>
    <submittedName>
        <fullName evidence="2">Uncharacterized protein</fullName>
    </submittedName>
</protein>
<evidence type="ECO:0000256" key="1">
    <source>
        <dbReference type="SAM" id="Phobius"/>
    </source>
</evidence>
<keyword evidence="1" id="KW-1133">Transmembrane helix</keyword>
<keyword evidence="1" id="KW-0812">Transmembrane</keyword>
<sequence>MYGTVHTMFMRNSSRAQSASCACHALMISPDVREKGSIIFLVMQCSVVAMLRAWVFGK</sequence>
<organism evidence="2">
    <name type="scientific">Arundo donax</name>
    <name type="common">Giant reed</name>
    <name type="synonym">Donax arundinaceus</name>
    <dbReference type="NCBI Taxonomy" id="35708"/>
    <lineage>
        <taxon>Eukaryota</taxon>
        <taxon>Viridiplantae</taxon>
        <taxon>Streptophyta</taxon>
        <taxon>Embryophyta</taxon>
        <taxon>Tracheophyta</taxon>
        <taxon>Spermatophyta</taxon>
        <taxon>Magnoliopsida</taxon>
        <taxon>Liliopsida</taxon>
        <taxon>Poales</taxon>
        <taxon>Poaceae</taxon>
        <taxon>PACMAD clade</taxon>
        <taxon>Arundinoideae</taxon>
        <taxon>Arundineae</taxon>
        <taxon>Arundo</taxon>
    </lineage>
</organism>
<evidence type="ECO:0000313" key="2">
    <source>
        <dbReference type="EMBL" id="JAE01978.1"/>
    </source>
</evidence>
<reference evidence="2" key="1">
    <citation type="submission" date="2014-09" db="EMBL/GenBank/DDBJ databases">
        <authorList>
            <person name="Magalhaes I.L.F."/>
            <person name="Oliveira U."/>
            <person name="Santos F.R."/>
            <person name="Vidigal T.H.D.A."/>
            <person name="Brescovit A.D."/>
            <person name="Santos A.J."/>
        </authorList>
    </citation>
    <scope>NUCLEOTIDE SEQUENCE</scope>
    <source>
        <tissue evidence="2">Shoot tissue taken approximately 20 cm above the soil surface</tissue>
    </source>
</reference>
<reference evidence="2" key="2">
    <citation type="journal article" date="2015" name="Data Brief">
        <title>Shoot transcriptome of the giant reed, Arundo donax.</title>
        <authorList>
            <person name="Barrero R.A."/>
            <person name="Guerrero F.D."/>
            <person name="Moolhuijzen P."/>
            <person name="Goolsby J.A."/>
            <person name="Tidwell J."/>
            <person name="Bellgard S.E."/>
            <person name="Bellgard M.I."/>
        </authorList>
    </citation>
    <scope>NUCLEOTIDE SEQUENCE</scope>
    <source>
        <tissue evidence="2">Shoot tissue taken approximately 20 cm above the soil surface</tissue>
    </source>
</reference>
<proteinExistence type="predicted"/>
<name>A0A0A9F111_ARUDO</name>
<dbReference type="AlphaFoldDB" id="A0A0A9F111"/>
<dbReference type="EMBL" id="GBRH01195918">
    <property type="protein sequence ID" value="JAE01978.1"/>
    <property type="molecule type" value="Transcribed_RNA"/>
</dbReference>
<feature type="transmembrane region" description="Helical" evidence="1">
    <location>
        <begin position="36"/>
        <end position="55"/>
    </location>
</feature>
<keyword evidence="1" id="KW-0472">Membrane</keyword>
<accession>A0A0A9F111</accession>